<keyword evidence="1" id="KW-0614">Plasmid</keyword>
<sequence length="160" mass="17436">MRRIHPFRPLGLAVSLELNDPPALLAELRKLAAAQAGKASSGLFRDAYKAAHFLAQAASLFEEPRYPKAAVKAPEFVRAAQEAARHLRAVVAQPWPDVTPEGREKAAAAYEDFAAGLELMAAGTVVRPDWNNFLTNIGKAIGTIPGRRFTWRFDTLPGFA</sequence>
<proteinExistence type="predicted"/>
<dbReference type="OrthoDB" id="8025832at2"/>
<dbReference type="KEGG" id="moc:BB934_45595"/>
<protein>
    <submittedName>
        <fullName evidence="1">Uncharacterized protein</fullName>
    </submittedName>
</protein>
<organism evidence="1">
    <name type="scientific">Microvirga ossetica</name>
    <dbReference type="NCBI Taxonomy" id="1882682"/>
    <lineage>
        <taxon>Bacteria</taxon>
        <taxon>Pseudomonadati</taxon>
        <taxon>Pseudomonadota</taxon>
        <taxon>Alphaproteobacteria</taxon>
        <taxon>Hyphomicrobiales</taxon>
        <taxon>Methylobacteriaceae</taxon>
        <taxon>Microvirga</taxon>
    </lineage>
</organism>
<geneLocation type="plasmid" evidence="1">
    <name>unnamed5</name>
</geneLocation>
<evidence type="ECO:0000313" key="1">
    <source>
        <dbReference type="EMBL" id="ANY85497.1"/>
    </source>
</evidence>
<name>A0A1B2EZY8_9HYPH</name>
<gene>
    <name evidence="1" type="ORF">BB934_45595</name>
</gene>
<accession>A0A1B2EZY8</accession>
<reference evidence="1" key="1">
    <citation type="submission" date="2016-07" db="EMBL/GenBank/DDBJ databases">
        <title>Microvirga ossetica sp. nov. a new species of rhizobia isolated from root nodules of the legume species Vicia alpestris Steven originated from North Ossetia region in the Caucasus.</title>
        <authorList>
            <person name="Safronova V.I."/>
            <person name="Kuznetsova I.G."/>
            <person name="Sazanova A.L."/>
            <person name="Belimov A."/>
            <person name="Andronov E."/>
            <person name="Osledkin Y.S."/>
            <person name="Onishchuk O.P."/>
            <person name="Kurchak O.N."/>
            <person name="Shaposhnikov A.I."/>
            <person name="Willems A."/>
            <person name="Tikhonovich I.A."/>
        </authorList>
    </citation>
    <scope>NUCLEOTIDE SEQUENCE [LARGE SCALE GENOMIC DNA]</scope>
    <source>
        <strain evidence="1">V5/3M</strain>
        <plasmid evidence="1">unnamed5</plasmid>
    </source>
</reference>
<dbReference type="RefSeq" id="WP_099516269.1">
    <property type="nucleotide sequence ID" value="NZ_CP016621.1"/>
</dbReference>
<dbReference type="AlphaFoldDB" id="A0A1B2EZY8"/>
<dbReference type="EMBL" id="CP016621">
    <property type="protein sequence ID" value="ANY85497.1"/>
    <property type="molecule type" value="Genomic_DNA"/>
</dbReference>